<reference evidence="1 2" key="1">
    <citation type="submission" date="2020-05" db="EMBL/GenBank/DDBJ databases">
        <authorList>
            <person name="Khan S.A."/>
            <person name="Jeon C.O."/>
            <person name="Chun B.H."/>
        </authorList>
    </citation>
    <scope>NUCLEOTIDE SEQUENCE [LARGE SCALE GENOMIC DNA]</scope>
    <source>
        <strain evidence="1 2">B156</strain>
    </source>
</reference>
<reference evidence="1 2" key="2">
    <citation type="submission" date="2020-06" db="EMBL/GenBank/DDBJ databases">
        <title>Ramlibacter rhizophilus sp. nov., isolated from rhizosphere soil of national flower Mugunghwa from South Korea.</title>
        <authorList>
            <person name="Zheng-Fei Y."/>
            <person name="Huan T."/>
        </authorList>
    </citation>
    <scope>NUCLEOTIDE SEQUENCE [LARGE SCALE GENOMIC DNA]</scope>
    <source>
        <strain evidence="1 2">B156</strain>
    </source>
</reference>
<dbReference type="SUPFAM" id="SSF56176">
    <property type="entry name" value="FAD-binding/transporter-associated domain-like"/>
    <property type="match status" value="1"/>
</dbReference>
<dbReference type="GO" id="GO:0050660">
    <property type="term" value="F:flavin adenine dinucleotide binding"/>
    <property type="evidence" value="ECO:0007669"/>
    <property type="project" value="InterPro"/>
</dbReference>
<protein>
    <submittedName>
        <fullName evidence="1">DUF3683 domain-containing protein</fullName>
    </submittedName>
</protein>
<dbReference type="EMBL" id="JABFCS010000002">
    <property type="protein sequence ID" value="NNU45286.1"/>
    <property type="molecule type" value="Genomic_DNA"/>
</dbReference>
<dbReference type="AlphaFoldDB" id="A0A849KIN5"/>
<sequence length="243" mass="27329">MNAPTTLEQLMAAVDGDAPRLREIPYNYTSFSDREIVLRVLGTRAWEVLNRLREERRTGRSARMLYEVLGDIWVVQRNPYLQDDLLDSPKRRRMLVEALHHRLSEIGKRRDPQADPQRDGLVGKLLEAAQAAVHHFDQAFGETAGLRTHAAAAAQVHGQDNIKFDGMSRVSHVTDATDWRVEYPFVVLTPDTEAEMAGLVKGCIEPSLRVHLLFAALAVHRRGGAMSSNRCTAEGLCYRSSCR</sequence>
<organism evidence="1 2">
    <name type="scientific">Ramlibacter montanisoli</name>
    <dbReference type="NCBI Taxonomy" id="2732512"/>
    <lineage>
        <taxon>Bacteria</taxon>
        <taxon>Pseudomonadati</taxon>
        <taxon>Pseudomonadota</taxon>
        <taxon>Betaproteobacteria</taxon>
        <taxon>Burkholderiales</taxon>
        <taxon>Comamonadaceae</taxon>
        <taxon>Ramlibacter</taxon>
    </lineage>
</organism>
<accession>A0A849KIN5</accession>
<gene>
    <name evidence="1" type="ORF">HK415_22225</name>
</gene>
<name>A0A849KIN5_9BURK</name>
<evidence type="ECO:0000313" key="1">
    <source>
        <dbReference type="EMBL" id="NNU45286.1"/>
    </source>
</evidence>
<dbReference type="InterPro" id="IPR036318">
    <property type="entry name" value="FAD-bd_PCMH-like_sf"/>
</dbReference>
<proteinExistence type="predicted"/>
<dbReference type="Proteomes" id="UP000552954">
    <property type="component" value="Unassembled WGS sequence"/>
</dbReference>
<dbReference type="Pfam" id="PF12447">
    <property type="entry name" value="DUF3683"/>
    <property type="match status" value="1"/>
</dbReference>
<evidence type="ECO:0000313" key="2">
    <source>
        <dbReference type="Proteomes" id="UP000552954"/>
    </source>
</evidence>
<dbReference type="InterPro" id="IPR022153">
    <property type="entry name" value="DUF3683"/>
</dbReference>
<keyword evidence="2" id="KW-1185">Reference proteome</keyword>
<comment type="caution">
    <text evidence="1">The sequence shown here is derived from an EMBL/GenBank/DDBJ whole genome shotgun (WGS) entry which is preliminary data.</text>
</comment>